<reference evidence="3 4" key="1">
    <citation type="submission" date="2018-03" db="EMBL/GenBank/DDBJ databases">
        <title>Genomic Encyclopedia of Archaeal and Bacterial Type Strains, Phase II (KMG-II): from individual species to whole genera.</title>
        <authorList>
            <person name="Goeker M."/>
        </authorList>
    </citation>
    <scope>NUCLEOTIDE SEQUENCE [LARGE SCALE GENOMIC DNA]</scope>
    <source>
        <strain evidence="3 4">DSM 27929</strain>
    </source>
</reference>
<dbReference type="Proteomes" id="UP000238157">
    <property type="component" value="Unassembled WGS sequence"/>
</dbReference>
<protein>
    <submittedName>
        <fullName evidence="3">Calcineurin-like phosphoesterase family protein</fullName>
    </submittedName>
</protein>
<dbReference type="PANTHER" id="PTHR43143:SF1">
    <property type="entry name" value="SERINE_THREONINE-PROTEIN PHOSPHATASE CPPED1"/>
    <property type="match status" value="1"/>
</dbReference>
<proteinExistence type="predicted"/>
<feature type="signal peptide" evidence="1">
    <location>
        <begin position="1"/>
        <end position="31"/>
    </location>
</feature>
<dbReference type="Gene3D" id="3.60.21.10">
    <property type="match status" value="1"/>
</dbReference>
<dbReference type="InterPro" id="IPR029052">
    <property type="entry name" value="Metallo-depent_PP-like"/>
</dbReference>
<dbReference type="InterPro" id="IPR004843">
    <property type="entry name" value="Calcineurin-like_PHP"/>
</dbReference>
<keyword evidence="4" id="KW-1185">Reference proteome</keyword>
<dbReference type="EMBL" id="PVTR01000003">
    <property type="protein sequence ID" value="PRY89043.1"/>
    <property type="molecule type" value="Genomic_DNA"/>
</dbReference>
<gene>
    <name evidence="3" type="ORF">CLW00_103163</name>
</gene>
<sequence>MKKKLTRRNLLKVMGLGTVGAGMLSVNSAEANVFHQTKKIPVLRFAFLTDMHLKPGVEPEKGLRKCIDAILANEEPVDFFVNGGDVIMDALGENMENVEAQWAVWRKIRSEYPDLKFHHCIGNHDVWGAAAEGEVFAEKAWALSEHGMEKPYYDFQSNGWQFIVLDSTHKKDDGSWYTAKLDPEQRDWLEQRLNNISPEKPILIISHIPILGATPFLDGDNAQSGNWVVPGAWMHTDAKSLTYLFNQHKNVKVCISGHIHLVETLVYNDVHYHCSGAVSGNWWGDTPYEFTDNGYGFFELFEDGSHTFKYVEFDKKKV</sequence>
<comment type="caution">
    <text evidence="3">The sequence shown here is derived from an EMBL/GenBank/DDBJ whole genome shotgun (WGS) entry which is preliminary data.</text>
</comment>
<dbReference type="Pfam" id="PF00149">
    <property type="entry name" value="Metallophos"/>
    <property type="match status" value="1"/>
</dbReference>
<dbReference type="PROSITE" id="PS51318">
    <property type="entry name" value="TAT"/>
    <property type="match status" value="1"/>
</dbReference>
<keyword evidence="1" id="KW-0732">Signal</keyword>
<feature type="domain" description="Calcineurin-like phosphoesterase" evidence="2">
    <location>
        <begin position="43"/>
        <end position="260"/>
    </location>
</feature>
<evidence type="ECO:0000256" key="1">
    <source>
        <dbReference type="SAM" id="SignalP"/>
    </source>
</evidence>
<dbReference type="InterPro" id="IPR006311">
    <property type="entry name" value="TAT_signal"/>
</dbReference>
<accession>A0A2T0WQQ4</accession>
<feature type="chain" id="PRO_5015550649" evidence="1">
    <location>
        <begin position="32"/>
        <end position="318"/>
    </location>
</feature>
<organism evidence="3 4">
    <name type="scientific">Mongoliibacter ruber</name>
    <dbReference type="NCBI Taxonomy" id="1750599"/>
    <lineage>
        <taxon>Bacteria</taxon>
        <taxon>Pseudomonadati</taxon>
        <taxon>Bacteroidota</taxon>
        <taxon>Cytophagia</taxon>
        <taxon>Cytophagales</taxon>
        <taxon>Cyclobacteriaceae</taxon>
        <taxon>Mongoliibacter</taxon>
    </lineage>
</organism>
<dbReference type="OrthoDB" id="9791866at2"/>
<dbReference type="GO" id="GO:0016787">
    <property type="term" value="F:hydrolase activity"/>
    <property type="evidence" value="ECO:0007669"/>
    <property type="project" value="InterPro"/>
</dbReference>
<name>A0A2T0WQQ4_9BACT</name>
<evidence type="ECO:0000313" key="4">
    <source>
        <dbReference type="Proteomes" id="UP000238157"/>
    </source>
</evidence>
<dbReference type="InterPro" id="IPR051918">
    <property type="entry name" value="STPP_CPPED1"/>
</dbReference>
<dbReference type="RefSeq" id="WP_106132829.1">
    <property type="nucleotide sequence ID" value="NZ_PVTR01000003.1"/>
</dbReference>
<dbReference type="SUPFAM" id="SSF56300">
    <property type="entry name" value="Metallo-dependent phosphatases"/>
    <property type="match status" value="1"/>
</dbReference>
<dbReference type="AlphaFoldDB" id="A0A2T0WQQ4"/>
<dbReference type="PANTHER" id="PTHR43143">
    <property type="entry name" value="METALLOPHOSPHOESTERASE, CALCINEURIN SUPERFAMILY"/>
    <property type="match status" value="1"/>
</dbReference>
<evidence type="ECO:0000313" key="3">
    <source>
        <dbReference type="EMBL" id="PRY89043.1"/>
    </source>
</evidence>
<evidence type="ECO:0000259" key="2">
    <source>
        <dbReference type="Pfam" id="PF00149"/>
    </source>
</evidence>